<proteinExistence type="predicted"/>
<gene>
    <name evidence="1" type="ORF">CTER_3766</name>
</gene>
<organism evidence="1 2">
    <name type="scientific">Ruminiclostridium cellobioparum subsp. termitidis CT1112</name>
    <dbReference type="NCBI Taxonomy" id="1195236"/>
    <lineage>
        <taxon>Bacteria</taxon>
        <taxon>Bacillati</taxon>
        <taxon>Bacillota</taxon>
        <taxon>Clostridia</taxon>
        <taxon>Eubacteriales</taxon>
        <taxon>Oscillospiraceae</taxon>
        <taxon>Ruminiclostridium</taxon>
    </lineage>
</organism>
<evidence type="ECO:0000313" key="2">
    <source>
        <dbReference type="Proteomes" id="UP000014155"/>
    </source>
</evidence>
<dbReference type="STRING" id="1195236.CTER_3766"/>
<reference evidence="1 2" key="1">
    <citation type="journal article" date="2013" name="Genome Announc.">
        <title>Draft Genome Sequence of the Cellulolytic, Mesophilic, Anaerobic Bacterium Clostridium termitidis Strain CT1112 (DSM 5398).</title>
        <authorList>
            <person name="Lal S."/>
            <person name="Ramachandran U."/>
            <person name="Zhang X."/>
            <person name="Munir R."/>
            <person name="Sparling R."/>
            <person name="Levin D.B."/>
        </authorList>
    </citation>
    <scope>NUCLEOTIDE SEQUENCE [LARGE SCALE GENOMIC DNA]</scope>
    <source>
        <strain evidence="1 2">CT1112</strain>
    </source>
</reference>
<dbReference type="RefSeq" id="WP_004628476.1">
    <property type="nucleotide sequence ID" value="NZ_AORV01000054.1"/>
</dbReference>
<keyword evidence="2" id="KW-1185">Reference proteome</keyword>
<protein>
    <submittedName>
        <fullName evidence="1">Uncharacterized protein</fullName>
    </submittedName>
</protein>
<dbReference type="Proteomes" id="UP000014155">
    <property type="component" value="Unassembled WGS sequence"/>
</dbReference>
<dbReference type="EMBL" id="AORV01000054">
    <property type="protein sequence ID" value="EMS70514.1"/>
    <property type="molecule type" value="Genomic_DNA"/>
</dbReference>
<comment type="caution">
    <text evidence="1">The sequence shown here is derived from an EMBL/GenBank/DDBJ whole genome shotgun (WGS) entry which is preliminary data.</text>
</comment>
<name>S0FN09_RUMCE</name>
<dbReference type="PATRIC" id="fig|1195236.3.peg.3981"/>
<accession>S0FN09</accession>
<dbReference type="AlphaFoldDB" id="S0FN09"/>
<evidence type="ECO:0000313" key="1">
    <source>
        <dbReference type="EMBL" id="EMS70514.1"/>
    </source>
</evidence>
<sequence length="479" mass="53732">MNIFKKNAAAVAALIALLVTGILGGGIISAQNKGTLYLKDIQGNRQVLGDVVIDGVLQDRWHGQDFSIKGGNLKQGFRFYDEGSDLVMSSQRPYGNTKYIDGIQYYQTIDARPSRDANVELESKPWEPAGITASEAGRPLPESIRYIEEVTRADKIDLFVNMVKGMREAVVRVNTGIQIKSQEKEFLFNKTYYINENEAPPVRNVISENSNIGLVTRDNANNSFVVIKGKLYFTVLTDKRASGSNGIFRIDEWKTWPNWDNMENYGGFEKIVNIGLEGHNIDILGLENVDDKLVMYMLIDNVLAFRAYEPDTGALIDELTLKQAVVNEKNNFYQVFQQGKYLTVCFMNKSKMVATVKFEGQLTLEHFADSLALDGVREEVTMLDNAAAVNGKLFIFTYVTDETDSGISVSILKRRKFLLLVYDRTDSSGKLLYKGELVSDANEDTQYDRQNLANSGGYSLYDYRQFDAVRVYSASESGG</sequence>